<gene>
    <name evidence="2" type="ORF">DM02DRAFT_84465</name>
</gene>
<protein>
    <recommendedName>
        <fullName evidence="4">Transmembrane protein</fullName>
    </recommendedName>
</protein>
<feature type="transmembrane region" description="Helical" evidence="1">
    <location>
        <begin position="97"/>
        <end position="114"/>
    </location>
</feature>
<feature type="transmembrane region" description="Helical" evidence="1">
    <location>
        <begin position="37"/>
        <end position="58"/>
    </location>
</feature>
<evidence type="ECO:0000313" key="2">
    <source>
        <dbReference type="EMBL" id="PVI05582.1"/>
    </source>
</evidence>
<keyword evidence="1" id="KW-1133">Transmembrane helix</keyword>
<accession>A0A2V1E629</accession>
<sequence>MPYLLQPCGLTRFAQRVETHRTWRSRKDVIFSAPHHFLSVSLVSLLCVFDAAAIAAWLSTPRFISSTRVLLGFCDRKPGGKIPLSISRRFFPSDPRCSCFSVVFFLSLVTFFHFRDFFRGRCAKGRGGRAPGEMLGSISFGHALEGGGFFIRATSVPRRTIKKDFFLFSSERLLFPWHGRSFFFSHVAPERNFFFFF</sequence>
<evidence type="ECO:0000256" key="1">
    <source>
        <dbReference type="SAM" id="Phobius"/>
    </source>
</evidence>
<name>A0A2V1E629_9PLEO</name>
<dbReference type="EMBL" id="KZ805313">
    <property type="protein sequence ID" value="PVI05582.1"/>
    <property type="molecule type" value="Genomic_DNA"/>
</dbReference>
<evidence type="ECO:0008006" key="4">
    <source>
        <dbReference type="Google" id="ProtNLM"/>
    </source>
</evidence>
<keyword evidence="1" id="KW-0472">Membrane</keyword>
<evidence type="ECO:0000313" key="3">
    <source>
        <dbReference type="Proteomes" id="UP000244855"/>
    </source>
</evidence>
<dbReference type="AlphaFoldDB" id="A0A2V1E629"/>
<organism evidence="2 3">
    <name type="scientific">Periconia macrospinosa</name>
    <dbReference type="NCBI Taxonomy" id="97972"/>
    <lineage>
        <taxon>Eukaryota</taxon>
        <taxon>Fungi</taxon>
        <taxon>Dikarya</taxon>
        <taxon>Ascomycota</taxon>
        <taxon>Pezizomycotina</taxon>
        <taxon>Dothideomycetes</taxon>
        <taxon>Pleosporomycetidae</taxon>
        <taxon>Pleosporales</taxon>
        <taxon>Massarineae</taxon>
        <taxon>Periconiaceae</taxon>
        <taxon>Periconia</taxon>
    </lineage>
</organism>
<reference evidence="2 3" key="1">
    <citation type="journal article" date="2018" name="Sci. Rep.">
        <title>Comparative genomics provides insights into the lifestyle and reveals functional heterogeneity of dark septate endophytic fungi.</title>
        <authorList>
            <person name="Knapp D.G."/>
            <person name="Nemeth J.B."/>
            <person name="Barry K."/>
            <person name="Hainaut M."/>
            <person name="Henrissat B."/>
            <person name="Johnson J."/>
            <person name="Kuo A."/>
            <person name="Lim J.H.P."/>
            <person name="Lipzen A."/>
            <person name="Nolan M."/>
            <person name="Ohm R.A."/>
            <person name="Tamas L."/>
            <person name="Grigoriev I.V."/>
            <person name="Spatafora J.W."/>
            <person name="Nagy L.G."/>
            <person name="Kovacs G.M."/>
        </authorList>
    </citation>
    <scope>NUCLEOTIDE SEQUENCE [LARGE SCALE GENOMIC DNA]</scope>
    <source>
        <strain evidence="2 3">DSE2036</strain>
    </source>
</reference>
<dbReference type="Proteomes" id="UP000244855">
    <property type="component" value="Unassembled WGS sequence"/>
</dbReference>
<keyword evidence="3" id="KW-1185">Reference proteome</keyword>
<proteinExistence type="predicted"/>
<keyword evidence="1" id="KW-0812">Transmembrane</keyword>